<dbReference type="InterPro" id="IPR006091">
    <property type="entry name" value="Acyl-CoA_Oxase/DH_mid-dom"/>
</dbReference>
<proteinExistence type="inferred from homology"/>
<name>A0AA90GY72_9ACTN</name>
<evidence type="ECO:0000256" key="2">
    <source>
        <dbReference type="ARBA" id="ARBA00009347"/>
    </source>
</evidence>
<evidence type="ECO:0000259" key="8">
    <source>
        <dbReference type="Pfam" id="PF02771"/>
    </source>
</evidence>
<dbReference type="InterPro" id="IPR009075">
    <property type="entry name" value="AcylCo_DH/oxidase_C"/>
</dbReference>
<dbReference type="RefSeq" id="WP_271313256.1">
    <property type="nucleotide sequence ID" value="NZ_JABXJJ020000004.1"/>
</dbReference>
<keyword evidence="3 5" id="KW-0285">Flavoprotein</keyword>
<keyword evidence="5 9" id="KW-0560">Oxidoreductase</keyword>
<feature type="domain" description="Acyl-CoA dehydrogenase/oxidase C-terminal" evidence="6">
    <location>
        <begin position="232"/>
        <end position="371"/>
    </location>
</feature>
<keyword evidence="4 5" id="KW-0274">FAD</keyword>
<evidence type="ECO:0000259" key="6">
    <source>
        <dbReference type="Pfam" id="PF00441"/>
    </source>
</evidence>
<evidence type="ECO:0000259" key="7">
    <source>
        <dbReference type="Pfam" id="PF02770"/>
    </source>
</evidence>
<dbReference type="GO" id="GO:0050660">
    <property type="term" value="F:flavin adenine dinucleotide binding"/>
    <property type="evidence" value="ECO:0007669"/>
    <property type="project" value="InterPro"/>
</dbReference>
<reference evidence="9" key="1">
    <citation type="submission" date="2023-05" db="EMBL/GenBank/DDBJ databases">
        <title>Streptantibioticus silvisoli sp. nov., acidotolerant actinomycetes 1 from pine litter.</title>
        <authorList>
            <person name="Swiecimska M."/>
            <person name="Golinska P."/>
            <person name="Sangal V."/>
            <person name="Wachnowicz B."/>
            <person name="Goodfellow M."/>
        </authorList>
    </citation>
    <scope>NUCLEOTIDE SEQUENCE</scope>
    <source>
        <strain evidence="9">SL13</strain>
    </source>
</reference>
<evidence type="ECO:0000313" key="9">
    <source>
        <dbReference type="EMBL" id="MDI5968586.1"/>
    </source>
</evidence>
<dbReference type="Pfam" id="PF00441">
    <property type="entry name" value="Acyl-CoA_dh_1"/>
    <property type="match status" value="1"/>
</dbReference>
<dbReference type="InterPro" id="IPR046373">
    <property type="entry name" value="Acyl-CoA_Oxase/DH_mid-dom_sf"/>
</dbReference>
<dbReference type="InterPro" id="IPR013786">
    <property type="entry name" value="AcylCoA_DH/ox_N"/>
</dbReference>
<evidence type="ECO:0000256" key="3">
    <source>
        <dbReference type="ARBA" id="ARBA00022630"/>
    </source>
</evidence>
<comment type="similarity">
    <text evidence="2 5">Belongs to the acyl-CoA dehydrogenase family.</text>
</comment>
<dbReference type="AlphaFoldDB" id="A0AA90GY72"/>
<dbReference type="InterPro" id="IPR037069">
    <property type="entry name" value="AcylCoA_DH/ox_N_sf"/>
</dbReference>
<organism evidence="9">
    <name type="scientific">Streptantibioticus silvisoli</name>
    <dbReference type="NCBI Taxonomy" id="2705255"/>
    <lineage>
        <taxon>Bacteria</taxon>
        <taxon>Bacillati</taxon>
        <taxon>Actinomycetota</taxon>
        <taxon>Actinomycetes</taxon>
        <taxon>Kitasatosporales</taxon>
        <taxon>Streptomycetaceae</taxon>
        <taxon>Streptantibioticus</taxon>
    </lineage>
</organism>
<dbReference type="InterPro" id="IPR009100">
    <property type="entry name" value="AcylCoA_DH/oxidase_NM_dom_sf"/>
</dbReference>
<evidence type="ECO:0000256" key="4">
    <source>
        <dbReference type="ARBA" id="ARBA00022827"/>
    </source>
</evidence>
<evidence type="ECO:0000256" key="5">
    <source>
        <dbReference type="RuleBase" id="RU362125"/>
    </source>
</evidence>
<dbReference type="Pfam" id="PF02771">
    <property type="entry name" value="Acyl-CoA_dh_N"/>
    <property type="match status" value="1"/>
</dbReference>
<dbReference type="PANTHER" id="PTHR43884:SF12">
    <property type="entry name" value="ISOVALERYL-COA DEHYDROGENASE, MITOCHONDRIAL-RELATED"/>
    <property type="match status" value="1"/>
</dbReference>
<accession>A0AA90GY72</accession>
<dbReference type="EMBL" id="JABXJJ020000004">
    <property type="protein sequence ID" value="MDI5968586.1"/>
    <property type="molecule type" value="Genomic_DNA"/>
</dbReference>
<dbReference type="GO" id="GO:0003995">
    <property type="term" value="F:acyl-CoA dehydrogenase activity"/>
    <property type="evidence" value="ECO:0007669"/>
    <property type="project" value="TreeGrafter"/>
</dbReference>
<dbReference type="Gene3D" id="1.10.540.10">
    <property type="entry name" value="Acyl-CoA dehydrogenase/oxidase, N-terminal domain"/>
    <property type="match status" value="1"/>
</dbReference>
<dbReference type="CDD" id="cd00567">
    <property type="entry name" value="ACAD"/>
    <property type="match status" value="1"/>
</dbReference>
<dbReference type="SUPFAM" id="SSF56645">
    <property type="entry name" value="Acyl-CoA dehydrogenase NM domain-like"/>
    <property type="match status" value="1"/>
</dbReference>
<comment type="cofactor">
    <cofactor evidence="1 5">
        <name>FAD</name>
        <dbReference type="ChEBI" id="CHEBI:57692"/>
    </cofactor>
</comment>
<dbReference type="EC" id="1.-.-.-" evidence="9"/>
<protein>
    <submittedName>
        <fullName evidence="9">Acyl-CoA dehydrogenase family protein</fullName>
        <ecNumber evidence="9">1.-.-.-</ecNumber>
    </submittedName>
</protein>
<comment type="caution">
    <text evidence="9">The sequence shown here is derived from an EMBL/GenBank/DDBJ whole genome shotgun (WGS) entry which is preliminary data.</text>
</comment>
<evidence type="ECO:0000256" key="1">
    <source>
        <dbReference type="ARBA" id="ARBA00001974"/>
    </source>
</evidence>
<dbReference type="InterPro" id="IPR036250">
    <property type="entry name" value="AcylCo_DH-like_C"/>
</dbReference>
<feature type="domain" description="Acyl-CoA oxidase/dehydrogenase middle" evidence="7">
    <location>
        <begin position="121"/>
        <end position="211"/>
    </location>
</feature>
<sequence length="381" mass="40890">MEHLLAPEEREHHGRMLKLITDPWADSAHTWEGGGMLPEEVVRWCGEQGLLGAALPTAVGGGGWSAIEAGLMYEALGRVSISLASLVNVHGMMAQTVARWGTAWQRANVMPALGAGSRVAAICMTEPHAGSDLARITTTLSEKDGRLVVNGTKVYITFGQRADDLLVFVQRDGNSEACLVRRDNPGVRFEPMGDVLGLRAAGLARITFTDCEIAPEAVVGRPGFALPVLIPTALEHGRHAVAWMALGMLEACFTECARFVSTRRAFDRTLIEHGQVQTLVTRMGADLEAARHLCVAASRAMQSKDPAATDRILLAKYFVCRVAQEHSASAVQLMGSSGVSERSVTARAYRDSKVLTIIEGTEQILERSLAPALVNAAVKAS</sequence>
<dbReference type="PANTHER" id="PTHR43884">
    <property type="entry name" value="ACYL-COA DEHYDROGENASE"/>
    <property type="match status" value="1"/>
</dbReference>
<feature type="domain" description="Acyl-CoA dehydrogenase/oxidase N-terminal" evidence="8">
    <location>
        <begin position="18"/>
        <end position="116"/>
    </location>
</feature>
<dbReference type="SUPFAM" id="SSF47203">
    <property type="entry name" value="Acyl-CoA dehydrogenase C-terminal domain-like"/>
    <property type="match status" value="1"/>
</dbReference>
<dbReference type="Gene3D" id="2.40.110.10">
    <property type="entry name" value="Butyryl-CoA Dehydrogenase, subunit A, domain 2"/>
    <property type="match status" value="1"/>
</dbReference>
<dbReference type="Gene3D" id="1.20.140.10">
    <property type="entry name" value="Butyryl-CoA Dehydrogenase, subunit A, domain 3"/>
    <property type="match status" value="1"/>
</dbReference>
<dbReference type="Pfam" id="PF02770">
    <property type="entry name" value="Acyl-CoA_dh_M"/>
    <property type="match status" value="1"/>
</dbReference>
<gene>
    <name evidence="9" type="ORF">POF50_004365</name>
</gene>